<dbReference type="Gene3D" id="2.60.34.10">
    <property type="entry name" value="Substrate Binding Domain Of DNAk, Chain A, domain 1"/>
    <property type="match status" value="1"/>
</dbReference>
<dbReference type="SUPFAM" id="SSF53067">
    <property type="entry name" value="Actin-like ATPase domain"/>
    <property type="match status" value="2"/>
</dbReference>
<proteinExistence type="inferred from homology"/>
<dbReference type="HAMAP" id="MF_00679">
    <property type="entry name" value="HscA"/>
    <property type="match status" value="1"/>
</dbReference>
<dbReference type="InterPro" id="IPR013126">
    <property type="entry name" value="Hsp_70_fam"/>
</dbReference>
<dbReference type="InterPro" id="IPR042039">
    <property type="entry name" value="HscA_NBD"/>
</dbReference>
<protein>
    <recommendedName>
        <fullName evidence="5">Chaperone protein HscA homolog</fullName>
    </recommendedName>
</protein>
<comment type="caution">
    <text evidence="7">The sequence shown here is derived from an EMBL/GenBank/DDBJ whole genome shotgun (WGS) entry which is preliminary data.</text>
</comment>
<dbReference type="SUPFAM" id="SSF100934">
    <property type="entry name" value="Heat shock protein 70kD (HSP70), C-terminal subdomain"/>
    <property type="match status" value="1"/>
</dbReference>
<dbReference type="PANTHER" id="PTHR19375">
    <property type="entry name" value="HEAT SHOCK PROTEIN 70KDA"/>
    <property type="match status" value="1"/>
</dbReference>
<accession>A0ABS5H1A0</accession>
<dbReference type="InterPro" id="IPR018181">
    <property type="entry name" value="Heat_shock_70_CS"/>
</dbReference>
<dbReference type="NCBIfam" id="TIGR01991">
    <property type="entry name" value="HscA"/>
    <property type="match status" value="1"/>
</dbReference>
<dbReference type="Gene3D" id="3.30.420.40">
    <property type="match status" value="2"/>
</dbReference>
<evidence type="ECO:0000256" key="5">
    <source>
        <dbReference type="HAMAP-Rule" id="MF_00679"/>
    </source>
</evidence>
<dbReference type="CDD" id="cd10236">
    <property type="entry name" value="ASKHA_NBD_HSP70_HscA"/>
    <property type="match status" value="1"/>
</dbReference>
<evidence type="ECO:0000256" key="4">
    <source>
        <dbReference type="ARBA" id="ARBA00023186"/>
    </source>
</evidence>
<evidence type="ECO:0000256" key="6">
    <source>
        <dbReference type="RuleBase" id="RU003322"/>
    </source>
</evidence>
<dbReference type="Proteomes" id="UP000682982">
    <property type="component" value="Unassembled WGS sequence"/>
</dbReference>
<name>A0ABS5H1A0_9BURK</name>
<dbReference type="Gene3D" id="3.90.640.10">
    <property type="entry name" value="Actin, Chain A, domain 4"/>
    <property type="match status" value="1"/>
</dbReference>
<dbReference type="PROSITE" id="PS00297">
    <property type="entry name" value="HSP70_1"/>
    <property type="match status" value="1"/>
</dbReference>
<dbReference type="InterPro" id="IPR043129">
    <property type="entry name" value="ATPase_NBD"/>
</dbReference>
<dbReference type="PROSITE" id="PS01036">
    <property type="entry name" value="HSP70_3"/>
    <property type="match status" value="1"/>
</dbReference>
<keyword evidence="3 5" id="KW-0067">ATP-binding</keyword>
<dbReference type="EMBL" id="JAGSPK010000002">
    <property type="protein sequence ID" value="MBR7792477.1"/>
    <property type="molecule type" value="Genomic_DNA"/>
</dbReference>
<dbReference type="Gene3D" id="1.20.1270.10">
    <property type="match status" value="1"/>
</dbReference>
<evidence type="ECO:0000313" key="8">
    <source>
        <dbReference type="Proteomes" id="UP000682982"/>
    </source>
</evidence>
<organism evidence="7 8">
    <name type="scientific">Undibacterium rivi</name>
    <dbReference type="NCBI Taxonomy" id="2828729"/>
    <lineage>
        <taxon>Bacteria</taxon>
        <taxon>Pseudomonadati</taxon>
        <taxon>Pseudomonadota</taxon>
        <taxon>Betaproteobacteria</taxon>
        <taxon>Burkholderiales</taxon>
        <taxon>Oxalobacteraceae</taxon>
        <taxon>Undibacterium</taxon>
    </lineage>
</organism>
<comment type="similarity">
    <text evidence="1 5 6">Belongs to the heat shock protein 70 family.</text>
</comment>
<keyword evidence="2 5" id="KW-0547">Nucleotide-binding</keyword>
<dbReference type="PRINTS" id="PR00301">
    <property type="entry name" value="HEATSHOCK70"/>
</dbReference>
<keyword evidence="7" id="KW-0378">Hydrolase</keyword>
<evidence type="ECO:0000313" key="7">
    <source>
        <dbReference type="EMBL" id="MBR7792477.1"/>
    </source>
</evidence>
<dbReference type="InterPro" id="IPR010236">
    <property type="entry name" value="ISC_FeS_clus_asmbl_HscA"/>
</dbReference>
<evidence type="ECO:0000256" key="2">
    <source>
        <dbReference type="ARBA" id="ARBA00022741"/>
    </source>
</evidence>
<reference evidence="7 8" key="1">
    <citation type="submission" date="2021-04" db="EMBL/GenBank/DDBJ databases">
        <title>novel species isolated from subtropical streams in China.</title>
        <authorList>
            <person name="Lu H."/>
        </authorList>
    </citation>
    <scope>NUCLEOTIDE SEQUENCE [LARGE SCALE GENOMIC DNA]</scope>
    <source>
        <strain evidence="7 8">FT147W</strain>
    </source>
</reference>
<sequence length="621" mass="66809">MALLQISEPGMSTAPHQHRLAVGIDLGTTNSLVATVRNSIPEVLNDEEGRPLLPSVVRYLPNGHAHIGFKAQAEQSNDPKNTIVSVKRFMGRGLKDIAHAENLPYDFYDAPGMVQINTIAGIKSPVEVSAQVLATLRQQAEDALGDDLVGAVITVPAYFDDAQRQATKDAAKLAGLNVLRLLNEPTAAAIAYGLDNASEGTYAVYDLGGGTFDISILKMSKGVFEVLSTGGDSALGGDDFDHRLFCWILQESQLAPLSDEDTSTLMIKAREAKEILSSKTSTYIDAKLNSGESVHLQISAAQFAEMTQNLVLKTITPCRKALRDAGLSADDIDGVVLVGGATRMPHVRKAVGEFFHTTPLANIDPDKVVALGAAIQANLLAGNRAAGDDWLLLDVIPLSLGVETMGGLAEKVIPRNSTIPCARAQEFTTFKDGQTAMAIHIVQGERELVSDCRSLARFELRGIPPMAAGAARIRITYQVDADGLLSVSARELRSGVEATITVKPSYGLADDDITRMLQDSFSSADQDMQQRALREEQVEAERILLATQSALEADRHLISDAEYDAISQLMQQVKKLAQQDNHQALHNAITALAHGTEEFAARRMDQSVRSALAGKKLDEIA</sequence>
<gene>
    <name evidence="5 7" type="primary">hscA</name>
    <name evidence="7" type="ORF">KDM87_07685</name>
</gene>
<dbReference type="NCBIfam" id="NF003520">
    <property type="entry name" value="PRK05183.1"/>
    <property type="match status" value="1"/>
</dbReference>
<dbReference type="Pfam" id="PF00012">
    <property type="entry name" value="HSP70"/>
    <property type="match status" value="1"/>
</dbReference>
<keyword evidence="8" id="KW-1185">Reference proteome</keyword>
<dbReference type="InterPro" id="IPR029048">
    <property type="entry name" value="HSP70_C_sf"/>
</dbReference>
<evidence type="ECO:0000256" key="3">
    <source>
        <dbReference type="ARBA" id="ARBA00022840"/>
    </source>
</evidence>
<dbReference type="PROSITE" id="PS00329">
    <property type="entry name" value="HSP70_2"/>
    <property type="match status" value="1"/>
</dbReference>
<dbReference type="GO" id="GO:0016787">
    <property type="term" value="F:hydrolase activity"/>
    <property type="evidence" value="ECO:0007669"/>
    <property type="project" value="UniProtKB-KW"/>
</dbReference>
<keyword evidence="4 5" id="KW-0143">Chaperone</keyword>
<evidence type="ECO:0000256" key="1">
    <source>
        <dbReference type="ARBA" id="ARBA00007381"/>
    </source>
</evidence>
<dbReference type="SUPFAM" id="SSF100920">
    <property type="entry name" value="Heat shock protein 70kD (HSP70), peptide-binding domain"/>
    <property type="match status" value="1"/>
</dbReference>
<comment type="function">
    <text evidence="5">Chaperone involved in the maturation of iron-sulfur cluster-containing proteins. Has a low intrinsic ATPase activity which is markedly stimulated by HscB.</text>
</comment>
<dbReference type="InterPro" id="IPR029047">
    <property type="entry name" value="HSP70_peptide-bd_sf"/>
</dbReference>
<dbReference type="RefSeq" id="WP_212678506.1">
    <property type="nucleotide sequence ID" value="NZ_JAGSPK010000002.1"/>
</dbReference>